<evidence type="ECO:0000256" key="4">
    <source>
        <dbReference type="ARBA" id="ARBA00023172"/>
    </source>
</evidence>
<dbReference type="EMBL" id="JAJLJH010000004">
    <property type="protein sequence ID" value="MCK9687357.1"/>
    <property type="molecule type" value="Genomic_DNA"/>
</dbReference>
<evidence type="ECO:0000259" key="5">
    <source>
        <dbReference type="PROSITE" id="PS51898"/>
    </source>
</evidence>
<dbReference type="SUPFAM" id="SSF56349">
    <property type="entry name" value="DNA breaking-rejoining enzymes"/>
    <property type="match status" value="1"/>
</dbReference>
<keyword evidence="2" id="KW-0229">DNA integration</keyword>
<dbReference type="AlphaFoldDB" id="A0A9X1YKF6"/>
<dbReference type="PANTHER" id="PTHR30629">
    <property type="entry name" value="PROPHAGE INTEGRASE"/>
    <property type="match status" value="1"/>
</dbReference>
<gene>
    <name evidence="6" type="ORF">LPC04_16745</name>
</gene>
<dbReference type="InterPro" id="IPR010998">
    <property type="entry name" value="Integrase_recombinase_N"/>
</dbReference>
<dbReference type="InterPro" id="IPR011010">
    <property type="entry name" value="DNA_brk_join_enz"/>
</dbReference>
<protein>
    <submittedName>
        <fullName evidence="6">Tyrosine-type recombinase/integrase</fullName>
    </submittedName>
</protein>
<evidence type="ECO:0000256" key="2">
    <source>
        <dbReference type="ARBA" id="ARBA00022908"/>
    </source>
</evidence>
<comment type="caution">
    <text evidence="6">The sequence shown here is derived from an EMBL/GenBank/DDBJ whole genome shotgun (WGS) entry which is preliminary data.</text>
</comment>
<dbReference type="GO" id="GO:0015074">
    <property type="term" value="P:DNA integration"/>
    <property type="evidence" value="ECO:0007669"/>
    <property type="project" value="UniProtKB-KW"/>
</dbReference>
<dbReference type="Proteomes" id="UP001139353">
    <property type="component" value="Unassembled WGS sequence"/>
</dbReference>
<dbReference type="GO" id="GO:0006310">
    <property type="term" value="P:DNA recombination"/>
    <property type="evidence" value="ECO:0007669"/>
    <property type="project" value="UniProtKB-KW"/>
</dbReference>
<evidence type="ECO:0000313" key="7">
    <source>
        <dbReference type="Proteomes" id="UP001139353"/>
    </source>
</evidence>
<dbReference type="GO" id="GO:0003677">
    <property type="term" value="F:DNA binding"/>
    <property type="evidence" value="ECO:0007669"/>
    <property type="project" value="UniProtKB-KW"/>
</dbReference>
<evidence type="ECO:0000256" key="1">
    <source>
        <dbReference type="ARBA" id="ARBA00008857"/>
    </source>
</evidence>
<organism evidence="6 7">
    <name type="scientific">Scleromatobacter humisilvae</name>
    <dbReference type="NCBI Taxonomy" id="2897159"/>
    <lineage>
        <taxon>Bacteria</taxon>
        <taxon>Pseudomonadati</taxon>
        <taxon>Pseudomonadota</taxon>
        <taxon>Betaproteobacteria</taxon>
        <taxon>Burkholderiales</taxon>
        <taxon>Sphaerotilaceae</taxon>
        <taxon>Scleromatobacter</taxon>
    </lineage>
</organism>
<keyword evidence="7" id="KW-1185">Reference proteome</keyword>
<dbReference type="InterPro" id="IPR050808">
    <property type="entry name" value="Phage_Integrase"/>
</dbReference>
<feature type="domain" description="Tyr recombinase" evidence="5">
    <location>
        <begin position="117"/>
        <end position="333"/>
    </location>
</feature>
<dbReference type="Pfam" id="PF00589">
    <property type="entry name" value="Phage_integrase"/>
    <property type="match status" value="1"/>
</dbReference>
<accession>A0A9X1YKF6</accession>
<evidence type="ECO:0000256" key="3">
    <source>
        <dbReference type="ARBA" id="ARBA00023125"/>
    </source>
</evidence>
<dbReference type="PANTHER" id="PTHR30629:SF2">
    <property type="entry name" value="PROPHAGE INTEGRASE INTS-RELATED"/>
    <property type="match status" value="1"/>
</dbReference>
<dbReference type="Gene3D" id="1.10.150.130">
    <property type="match status" value="1"/>
</dbReference>
<dbReference type="Gene3D" id="1.10.443.10">
    <property type="entry name" value="Intergrase catalytic core"/>
    <property type="match status" value="1"/>
</dbReference>
<evidence type="ECO:0000313" key="6">
    <source>
        <dbReference type="EMBL" id="MCK9687357.1"/>
    </source>
</evidence>
<sequence length="340" mass="38382">MLNALAAALLSLESTQDSVAALVKDWKQKYLATAKLSDDTRKTYGGIADQVAHSLGQFKADAVDTPAIEEFLDFWNDRPRMRNEVRKVARQVFDWGVRRGRLRVNPADKAEKASLQRRSVYIPDDALAEVLGAMEREGGQRATHNGLMNRAFVELSYLTGQRGKDIRELKWSDLEQERMPFQPTKTEGSSGKRVAFTITPEIQRVLDSVLEFVQDRNDALIRRAAEEAEKRRLGKRSKAVPAPVESEYVIHRLDGKLFQQTGVRTAWRRALALTKYKDSGYTLKDIRPKTLTDIHRATDDLKEVQKFAAHASITTTEGYMRDKVTPTVVSPLSVPTKKSP</sequence>
<keyword evidence="4" id="KW-0233">DNA recombination</keyword>
<dbReference type="PROSITE" id="PS51898">
    <property type="entry name" value="TYR_RECOMBINASE"/>
    <property type="match status" value="1"/>
</dbReference>
<keyword evidence="3" id="KW-0238">DNA-binding</keyword>
<proteinExistence type="inferred from homology"/>
<name>A0A9X1YKF6_9BURK</name>
<dbReference type="InterPro" id="IPR013762">
    <property type="entry name" value="Integrase-like_cat_sf"/>
</dbReference>
<dbReference type="InterPro" id="IPR002104">
    <property type="entry name" value="Integrase_catalytic"/>
</dbReference>
<dbReference type="RefSeq" id="WP_275683397.1">
    <property type="nucleotide sequence ID" value="NZ_JAJLJH010000004.1"/>
</dbReference>
<comment type="similarity">
    <text evidence="1">Belongs to the 'phage' integrase family.</text>
</comment>
<reference evidence="6" key="1">
    <citation type="submission" date="2021-11" db="EMBL/GenBank/DDBJ databases">
        <title>BS-T2-15 a new species belonging to the Comamonadaceae family isolated from the soil of a French oak forest.</title>
        <authorList>
            <person name="Mieszkin S."/>
            <person name="Alain K."/>
        </authorList>
    </citation>
    <scope>NUCLEOTIDE SEQUENCE</scope>
    <source>
        <strain evidence="6">BS-T2-15</strain>
    </source>
</reference>